<organism evidence="1 2">
    <name type="scientific">Methylobacterium oryzae</name>
    <dbReference type="NCBI Taxonomy" id="334852"/>
    <lineage>
        <taxon>Bacteria</taxon>
        <taxon>Pseudomonadati</taxon>
        <taxon>Pseudomonadota</taxon>
        <taxon>Alphaproteobacteria</taxon>
        <taxon>Hyphomicrobiales</taxon>
        <taxon>Methylobacteriaceae</taxon>
        <taxon>Methylobacterium</taxon>
    </lineage>
</organism>
<evidence type="ECO:0000313" key="2">
    <source>
        <dbReference type="Proteomes" id="UP001355206"/>
    </source>
</evidence>
<dbReference type="RefSeq" id="WP_331303651.1">
    <property type="nucleotide sequence ID" value="NZ_MLCA01000014.1"/>
</dbReference>
<keyword evidence="2" id="KW-1185">Reference proteome</keyword>
<name>A0ABU7TUJ7_9HYPH</name>
<accession>A0ABU7TUJ7</accession>
<sequence>MLASVVAIGGSEAGEVAMRVEIDHPGTAPLEGDAALAGRRLVLEVGAYQPSPSGPTLAVVSADCGGIAREVGRFAVFPDTAFAASDTAPPQRYGFGLPAQVGCGVPTGVTVRLEPVLGDGRGASLVITAIRIE</sequence>
<dbReference type="Proteomes" id="UP001355206">
    <property type="component" value="Unassembled WGS sequence"/>
</dbReference>
<dbReference type="EMBL" id="MLCA01000014">
    <property type="protein sequence ID" value="MEE7493417.1"/>
    <property type="molecule type" value="Genomic_DNA"/>
</dbReference>
<evidence type="ECO:0000313" key="1">
    <source>
        <dbReference type="EMBL" id="MEE7493417.1"/>
    </source>
</evidence>
<evidence type="ECO:0008006" key="3">
    <source>
        <dbReference type="Google" id="ProtNLM"/>
    </source>
</evidence>
<reference evidence="1 2" key="1">
    <citation type="journal article" date="2012" name="Genet. Mol. Biol.">
        <title>Analysis of 16S rRNA and mxaF genes revealing insights into Methylobacterium niche-specific plant association.</title>
        <authorList>
            <person name="Dourado M.N."/>
            <person name="Andreote F.D."/>
            <person name="Dini-Andreote F."/>
            <person name="Conti R."/>
            <person name="Araujo J.M."/>
            <person name="Araujo W.L."/>
        </authorList>
    </citation>
    <scope>NUCLEOTIDE SEQUENCE [LARGE SCALE GENOMIC DNA]</scope>
    <source>
        <strain evidence="1 2">TC3-10</strain>
    </source>
</reference>
<comment type="caution">
    <text evidence="1">The sequence shown here is derived from an EMBL/GenBank/DDBJ whole genome shotgun (WGS) entry which is preliminary data.</text>
</comment>
<protein>
    <recommendedName>
        <fullName evidence="3">Lipoprotein</fullName>
    </recommendedName>
</protein>
<gene>
    <name evidence="1" type="ORF">MOTC310_24370</name>
</gene>
<proteinExistence type="predicted"/>